<dbReference type="Proteomes" id="UP000828048">
    <property type="component" value="Chromosome 1"/>
</dbReference>
<accession>A0ACB7XQJ9</accession>
<sequence>MSRSKKRRSHRSDYKTVILMPRQNRVVDELIHGSCKIRKRGCSPTSSTTSSVLQTYKVKRAILAGTDRRSRSGTPVPSWRNADVAAADSGGGVSARKLAATLWEMNEVPSPRVREGFEEEEKKKKKKKKREMMMMRVGERVGARSVHSVSLPPHLSDPSHSPVSERMDRSGTGSRQRRTSSISHKIRLAEHNVGLLDSLSSASLMEVETRSRCQTPSESIVGGGPRLKDISNALTTSKELLKIINRIWSRDDQPSSSLSLISALHVELERARLLVNQLIQEQRLEEKEINHLVKCFAEEKVAWKNKEKQVVESAIESVAGELEVERKLRRRFESLNKKLGNELADTKSSLLKAMKELESEKRAREIIEQVCDDLARDIGDDKDEVEKMKRESVKINEGVENEREMLHIADKLREERAQMKLLEAKHKFEEKNTIVDKLRNQLEAFMKRGKQKGTLSPIPSHGKDDDNGAYLRGSRFVTHENNTKEGYGEVVDGDGSEEDSAISDTCSVDLNMVSNNKTCKQINSSSGNHESRRVLIDDEIEGQNFISGRGSRRNTSLQRSISDGVESFQNVGVGLDRERLYEIEKQAQRRSCEDDFMRYKTVKSLRDQILANSRVGHLREYGSPTRQLRQAWPSRDPCNAIQEKPTTLQGSGLTSRLAESIGEGQNARRSKR</sequence>
<gene>
    <name evidence="1" type="ORF">Vadar_014154</name>
</gene>
<evidence type="ECO:0000313" key="1">
    <source>
        <dbReference type="EMBL" id="KAH7843231.1"/>
    </source>
</evidence>
<evidence type="ECO:0000313" key="2">
    <source>
        <dbReference type="Proteomes" id="UP000828048"/>
    </source>
</evidence>
<name>A0ACB7XQJ9_9ERIC</name>
<dbReference type="EMBL" id="CM037151">
    <property type="protein sequence ID" value="KAH7843231.1"/>
    <property type="molecule type" value="Genomic_DNA"/>
</dbReference>
<comment type="caution">
    <text evidence="1">The sequence shown here is derived from an EMBL/GenBank/DDBJ whole genome shotgun (WGS) entry which is preliminary data.</text>
</comment>
<organism evidence="1 2">
    <name type="scientific">Vaccinium darrowii</name>
    <dbReference type="NCBI Taxonomy" id="229202"/>
    <lineage>
        <taxon>Eukaryota</taxon>
        <taxon>Viridiplantae</taxon>
        <taxon>Streptophyta</taxon>
        <taxon>Embryophyta</taxon>
        <taxon>Tracheophyta</taxon>
        <taxon>Spermatophyta</taxon>
        <taxon>Magnoliopsida</taxon>
        <taxon>eudicotyledons</taxon>
        <taxon>Gunneridae</taxon>
        <taxon>Pentapetalae</taxon>
        <taxon>asterids</taxon>
        <taxon>Ericales</taxon>
        <taxon>Ericaceae</taxon>
        <taxon>Vaccinioideae</taxon>
        <taxon>Vaccinieae</taxon>
        <taxon>Vaccinium</taxon>
    </lineage>
</organism>
<protein>
    <submittedName>
        <fullName evidence="1">Uncharacterized protein</fullName>
    </submittedName>
</protein>
<reference evidence="1 2" key="1">
    <citation type="journal article" date="2021" name="Hortic Res">
        <title>High-quality reference genome and annotation aids understanding of berry development for evergreen blueberry (Vaccinium darrowii).</title>
        <authorList>
            <person name="Yu J."/>
            <person name="Hulse-Kemp A.M."/>
            <person name="Babiker E."/>
            <person name="Staton M."/>
        </authorList>
    </citation>
    <scope>NUCLEOTIDE SEQUENCE [LARGE SCALE GENOMIC DNA]</scope>
    <source>
        <strain evidence="2">cv. NJ 8807/NJ 8810</strain>
        <tissue evidence="1">Young leaf</tissue>
    </source>
</reference>
<proteinExistence type="predicted"/>
<keyword evidence="2" id="KW-1185">Reference proteome</keyword>